<dbReference type="HOGENOM" id="CLU_1766693_0_0_11"/>
<dbReference type="AlphaFoldDB" id="A8M017"/>
<reference evidence="2" key="1">
    <citation type="submission" date="2007-10" db="EMBL/GenBank/DDBJ databases">
        <title>Complete sequence of Salinispora arenicola CNS-205.</title>
        <authorList>
            <consortium name="US DOE Joint Genome Institute"/>
            <person name="Copeland A."/>
            <person name="Lucas S."/>
            <person name="Lapidus A."/>
            <person name="Barry K."/>
            <person name="Glavina del Rio T."/>
            <person name="Dalin E."/>
            <person name="Tice H."/>
            <person name="Pitluck S."/>
            <person name="Foster B."/>
            <person name="Schmutz J."/>
            <person name="Larimer F."/>
            <person name="Land M."/>
            <person name="Hauser L."/>
            <person name="Kyrpides N."/>
            <person name="Ivanova N."/>
            <person name="Jensen P.R."/>
            <person name="Moore B.S."/>
            <person name="Penn K."/>
            <person name="Jenkins C."/>
            <person name="Udwary D."/>
            <person name="Xiang L."/>
            <person name="Gontang E."/>
            <person name="Richardson P."/>
        </authorList>
    </citation>
    <scope>NUCLEOTIDE SEQUENCE [LARGE SCALE GENOMIC DNA]</scope>
    <source>
        <strain evidence="2">CNS-205</strain>
    </source>
</reference>
<evidence type="ECO:0000256" key="1">
    <source>
        <dbReference type="SAM" id="MobiDB-lite"/>
    </source>
</evidence>
<sequence length="147" mass="15277">MQSQSNPTTERPVCAAAQADAEPATPHLAEPGYMSCPRECGVDVREHNSSGLIDGRCDTDYWLALAADLRAVADLVGSLAGTPAPEVHASLSLRVGSVVEAGHEERRPVVEAIAAALGGTVWSDSHSQQEVVAGLRAAAEHARTVTA</sequence>
<dbReference type="EMBL" id="CP000850">
    <property type="protein sequence ID" value="ABV99582.1"/>
    <property type="molecule type" value="Genomic_DNA"/>
</dbReference>
<accession>A8M017</accession>
<dbReference type="KEGG" id="saq:Sare_3789"/>
<name>A8M017_SALAI</name>
<protein>
    <submittedName>
        <fullName evidence="2">Uncharacterized protein</fullName>
    </submittedName>
</protein>
<gene>
    <name evidence="2" type="ordered locus">Sare_3738</name>
    <name evidence="3" type="ordered locus">Sare_3789</name>
</gene>
<dbReference type="EMBL" id="CP000850">
    <property type="protein sequence ID" value="ABV99531.1"/>
    <property type="molecule type" value="Genomic_DNA"/>
</dbReference>
<proteinExistence type="predicted"/>
<evidence type="ECO:0000313" key="2">
    <source>
        <dbReference type="EMBL" id="ABV99531.1"/>
    </source>
</evidence>
<feature type="compositionally biased region" description="Low complexity" evidence="1">
    <location>
        <begin position="15"/>
        <end position="24"/>
    </location>
</feature>
<feature type="region of interest" description="Disordered" evidence="1">
    <location>
        <begin position="1"/>
        <end position="30"/>
    </location>
</feature>
<dbReference type="STRING" id="391037.Sare_3738"/>
<evidence type="ECO:0000313" key="3">
    <source>
        <dbReference type="EMBL" id="ABV99582.1"/>
    </source>
</evidence>
<dbReference type="OrthoDB" id="3405951at2"/>
<dbReference type="KEGG" id="saq:Sare_3738"/>
<organism evidence="2">
    <name type="scientific">Salinispora arenicola (strain CNS-205)</name>
    <dbReference type="NCBI Taxonomy" id="391037"/>
    <lineage>
        <taxon>Bacteria</taxon>
        <taxon>Bacillati</taxon>
        <taxon>Actinomycetota</taxon>
        <taxon>Actinomycetes</taxon>
        <taxon>Micromonosporales</taxon>
        <taxon>Micromonosporaceae</taxon>
        <taxon>Salinispora</taxon>
    </lineage>
</organism>